<organism evidence="2">
    <name type="scientific">marine metagenome</name>
    <dbReference type="NCBI Taxonomy" id="408172"/>
    <lineage>
        <taxon>unclassified sequences</taxon>
        <taxon>metagenomes</taxon>
        <taxon>ecological metagenomes</taxon>
    </lineage>
</organism>
<name>A0A382CIW2_9ZZZZ</name>
<reference evidence="2" key="1">
    <citation type="submission" date="2018-05" db="EMBL/GenBank/DDBJ databases">
        <authorList>
            <person name="Lanie J.A."/>
            <person name="Ng W.-L."/>
            <person name="Kazmierczak K.M."/>
            <person name="Andrzejewski T.M."/>
            <person name="Davidsen T.M."/>
            <person name="Wayne K.J."/>
            <person name="Tettelin H."/>
            <person name="Glass J.I."/>
            <person name="Rusch D."/>
            <person name="Podicherti R."/>
            <person name="Tsui H.-C.T."/>
            <person name="Winkler M.E."/>
        </authorList>
    </citation>
    <scope>NUCLEOTIDE SEQUENCE</scope>
</reference>
<sequence length="247" mass="28060">MTKDQKIDVYLVCNAKYHDTNFARLELLKLLAGDDDIHSRVAENFSDIEAIKDSRLLITYTCDLRPSENEQRGLADFLNAGGRWFALHATNALLEFVDGKADTPDLAPAFMDVLGSRFVAHPPNTSFMVRVTDVEHELTRELSDFEVHNEEPYYCEPRGEQSVLLEAAYHQPSTGYVQSDYGTDRDSQPQMYLHPYGEGEVLYLSLGHCTGKHDMKPLADIVPVVRGSWDNPVYYELLRRGIRWGTS</sequence>
<evidence type="ECO:0000313" key="2">
    <source>
        <dbReference type="EMBL" id="SVB26005.1"/>
    </source>
</evidence>
<feature type="domain" description="ThuA-like" evidence="1">
    <location>
        <begin position="18"/>
        <end position="212"/>
    </location>
</feature>
<gene>
    <name evidence="2" type="ORF">METZ01_LOCUS178859</name>
</gene>
<dbReference type="PANTHER" id="PTHR40469">
    <property type="entry name" value="SECRETED GLYCOSYL HYDROLASE"/>
    <property type="match status" value="1"/>
</dbReference>
<dbReference type="SUPFAM" id="SSF52317">
    <property type="entry name" value="Class I glutamine amidotransferase-like"/>
    <property type="match status" value="1"/>
</dbReference>
<dbReference type="EMBL" id="UINC01034720">
    <property type="protein sequence ID" value="SVB26005.1"/>
    <property type="molecule type" value="Genomic_DNA"/>
</dbReference>
<dbReference type="Gene3D" id="3.40.50.880">
    <property type="match status" value="1"/>
</dbReference>
<accession>A0A382CIW2</accession>
<dbReference type="AlphaFoldDB" id="A0A382CIW2"/>
<dbReference type="Pfam" id="PF06283">
    <property type="entry name" value="ThuA"/>
    <property type="match status" value="1"/>
</dbReference>
<dbReference type="InterPro" id="IPR029010">
    <property type="entry name" value="ThuA-like"/>
</dbReference>
<protein>
    <recommendedName>
        <fullName evidence="1">ThuA-like domain-containing protein</fullName>
    </recommendedName>
</protein>
<proteinExistence type="predicted"/>
<evidence type="ECO:0000259" key="1">
    <source>
        <dbReference type="Pfam" id="PF06283"/>
    </source>
</evidence>
<dbReference type="InterPro" id="IPR029062">
    <property type="entry name" value="Class_I_gatase-like"/>
</dbReference>
<dbReference type="PANTHER" id="PTHR40469:SF2">
    <property type="entry name" value="GALACTOSE-BINDING DOMAIN-LIKE SUPERFAMILY PROTEIN"/>
    <property type="match status" value="1"/>
</dbReference>